<accession>A0ABD5WLS7</accession>
<dbReference type="Proteomes" id="UP001596407">
    <property type="component" value="Unassembled WGS sequence"/>
</dbReference>
<dbReference type="RefSeq" id="WP_382209930.1">
    <property type="nucleotide sequence ID" value="NZ_JBHSZH010000005.1"/>
</dbReference>
<feature type="region of interest" description="Disordered" evidence="1">
    <location>
        <begin position="1"/>
        <end position="24"/>
    </location>
</feature>
<feature type="compositionally biased region" description="Polar residues" evidence="1">
    <location>
        <begin position="1"/>
        <end position="17"/>
    </location>
</feature>
<organism evidence="2 3">
    <name type="scientific">Halorussus caseinilyticus</name>
    <dbReference type="NCBI Taxonomy" id="3034025"/>
    <lineage>
        <taxon>Archaea</taxon>
        <taxon>Methanobacteriati</taxon>
        <taxon>Methanobacteriota</taxon>
        <taxon>Stenosarchaea group</taxon>
        <taxon>Halobacteria</taxon>
        <taxon>Halobacteriales</taxon>
        <taxon>Haladaptataceae</taxon>
        <taxon>Halorussus</taxon>
    </lineage>
</organism>
<reference evidence="2 3" key="1">
    <citation type="journal article" date="2019" name="Int. J. Syst. Evol. Microbiol.">
        <title>The Global Catalogue of Microorganisms (GCM) 10K type strain sequencing project: providing services to taxonomists for standard genome sequencing and annotation.</title>
        <authorList>
            <consortium name="The Broad Institute Genomics Platform"/>
            <consortium name="The Broad Institute Genome Sequencing Center for Infectious Disease"/>
            <person name="Wu L."/>
            <person name="Ma J."/>
        </authorList>
    </citation>
    <scope>NUCLEOTIDE SEQUENCE [LARGE SCALE GENOMIC DNA]</scope>
    <source>
        <strain evidence="2 3">DT72</strain>
    </source>
</reference>
<protein>
    <submittedName>
        <fullName evidence="2">Uncharacterized protein</fullName>
    </submittedName>
</protein>
<gene>
    <name evidence="2" type="ORF">ACFQJ6_14455</name>
</gene>
<dbReference type="EMBL" id="JBHSZH010000005">
    <property type="protein sequence ID" value="MFC7081123.1"/>
    <property type="molecule type" value="Genomic_DNA"/>
</dbReference>
<evidence type="ECO:0000313" key="3">
    <source>
        <dbReference type="Proteomes" id="UP001596407"/>
    </source>
</evidence>
<name>A0ABD5WLS7_9EURY</name>
<sequence length="67" mass="7092">MTVLNDTPESVSGTVSWTAGDETGETDVEVEAYGREPAGDLTVPDDAEAVETSFGRADGAVRNIYRL</sequence>
<keyword evidence="3" id="KW-1185">Reference proteome</keyword>
<comment type="caution">
    <text evidence="2">The sequence shown here is derived from an EMBL/GenBank/DDBJ whole genome shotgun (WGS) entry which is preliminary data.</text>
</comment>
<proteinExistence type="predicted"/>
<dbReference type="AlphaFoldDB" id="A0ABD5WLS7"/>
<evidence type="ECO:0000313" key="2">
    <source>
        <dbReference type="EMBL" id="MFC7081123.1"/>
    </source>
</evidence>
<evidence type="ECO:0000256" key="1">
    <source>
        <dbReference type="SAM" id="MobiDB-lite"/>
    </source>
</evidence>